<dbReference type="Gene3D" id="3.40.190.10">
    <property type="entry name" value="Periplasmic binding protein-like II"/>
    <property type="match status" value="2"/>
</dbReference>
<evidence type="ECO:0000313" key="7">
    <source>
        <dbReference type="Proteomes" id="UP001139488"/>
    </source>
</evidence>
<keyword evidence="3" id="KW-0238">DNA-binding</keyword>
<dbReference type="Proteomes" id="UP001139488">
    <property type="component" value="Unassembled WGS sequence"/>
</dbReference>
<dbReference type="InterPro" id="IPR036390">
    <property type="entry name" value="WH_DNA-bd_sf"/>
</dbReference>
<evidence type="ECO:0000256" key="1">
    <source>
        <dbReference type="ARBA" id="ARBA00009437"/>
    </source>
</evidence>
<evidence type="ECO:0000259" key="5">
    <source>
        <dbReference type="PROSITE" id="PS50931"/>
    </source>
</evidence>
<accession>A0A9X1W9D5</accession>
<proteinExistence type="inferred from homology"/>
<dbReference type="PANTHER" id="PTHR30126:SF94">
    <property type="entry name" value="LYSR FAMILY TRANSCRIPTIONAL REGULATOR"/>
    <property type="match status" value="1"/>
</dbReference>
<dbReference type="GO" id="GO:0003700">
    <property type="term" value="F:DNA-binding transcription factor activity"/>
    <property type="evidence" value="ECO:0007669"/>
    <property type="project" value="InterPro"/>
</dbReference>
<evidence type="ECO:0000256" key="2">
    <source>
        <dbReference type="ARBA" id="ARBA00023015"/>
    </source>
</evidence>
<evidence type="ECO:0000313" key="6">
    <source>
        <dbReference type="EMBL" id="MCJ2375906.1"/>
    </source>
</evidence>
<dbReference type="PROSITE" id="PS50931">
    <property type="entry name" value="HTH_LYSR"/>
    <property type="match status" value="1"/>
</dbReference>
<name>A0A9X1W9D5_9VIBR</name>
<dbReference type="Pfam" id="PF00126">
    <property type="entry name" value="HTH_1"/>
    <property type="match status" value="1"/>
</dbReference>
<sequence length="267" mass="29286">MSRTGSKLYISQSAVSKRIANLEKKLGKTLIEPQGRQIKLTPDALSLIDRIGPSLHELRGLIAEERTLDEQSVIRIDCSETLVAGYLSEVLPSLMAREPFLTITTNHTPRIIEHVKAGDAAIGLCAGHLNSRIGLHTTHLFNEPFRVVSQQVLTQPPTTLITNDLNNPANTYQAGLLQQAGIVPNMQMDSYTAAAQLAIKGVCAALVPLSIVKTLHIDEGLCFDFDFLSRLTRPVHLVYRPSALKLKRVRTVIETIEDAVPKVASMP</sequence>
<dbReference type="AlphaFoldDB" id="A0A9X1W9D5"/>
<reference evidence="6" key="1">
    <citation type="submission" date="2021-11" db="EMBL/GenBank/DDBJ databases">
        <title>Vibrio ZSDE26 sp. nov. and Vibrio ZSDZ34 sp. nov., isolated from coastal seawater in Qingdao.</title>
        <authorList>
            <person name="Zhang P."/>
        </authorList>
    </citation>
    <scope>NUCLEOTIDE SEQUENCE</scope>
    <source>
        <strain evidence="6">ZSDZ34</strain>
    </source>
</reference>
<keyword evidence="4" id="KW-0804">Transcription</keyword>
<dbReference type="InterPro" id="IPR036388">
    <property type="entry name" value="WH-like_DNA-bd_sf"/>
</dbReference>
<comment type="caution">
    <text evidence="6">The sequence shown here is derived from an EMBL/GenBank/DDBJ whole genome shotgun (WGS) entry which is preliminary data.</text>
</comment>
<comment type="similarity">
    <text evidence="1">Belongs to the LysR transcriptional regulatory family.</text>
</comment>
<feature type="domain" description="HTH lysR-type" evidence="5">
    <location>
        <begin position="1"/>
        <end position="41"/>
    </location>
</feature>
<keyword evidence="7" id="KW-1185">Reference proteome</keyword>
<dbReference type="EMBL" id="JAJNNZ010000002">
    <property type="protein sequence ID" value="MCJ2375906.1"/>
    <property type="molecule type" value="Genomic_DNA"/>
</dbReference>
<keyword evidence="2" id="KW-0805">Transcription regulation</keyword>
<dbReference type="CDD" id="cd05466">
    <property type="entry name" value="PBP2_LTTR_substrate"/>
    <property type="match status" value="1"/>
</dbReference>
<dbReference type="SUPFAM" id="SSF53850">
    <property type="entry name" value="Periplasmic binding protein-like II"/>
    <property type="match status" value="1"/>
</dbReference>
<dbReference type="GO" id="GO:0000976">
    <property type="term" value="F:transcription cis-regulatory region binding"/>
    <property type="evidence" value="ECO:0007669"/>
    <property type="project" value="TreeGrafter"/>
</dbReference>
<organism evidence="6 7">
    <name type="scientific">Vibrio gelatinilyticus</name>
    <dbReference type="NCBI Taxonomy" id="2893468"/>
    <lineage>
        <taxon>Bacteria</taxon>
        <taxon>Pseudomonadati</taxon>
        <taxon>Pseudomonadota</taxon>
        <taxon>Gammaproteobacteria</taxon>
        <taxon>Vibrionales</taxon>
        <taxon>Vibrionaceae</taxon>
        <taxon>Vibrio</taxon>
    </lineage>
</organism>
<dbReference type="Gene3D" id="1.10.10.10">
    <property type="entry name" value="Winged helix-like DNA-binding domain superfamily/Winged helix DNA-binding domain"/>
    <property type="match status" value="1"/>
</dbReference>
<dbReference type="InterPro" id="IPR005119">
    <property type="entry name" value="LysR_subst-bd"/>
</dbReference>
<evidence type="ECO:0000256" key="4">
    <source>
        <dbReference type="ARBA" id="ARBA00023163"/>
    </source>
</evidence>
<evidence type="ECO:0000256" key="3">
    <source>
        <dbReference type="ARBA" id="ARBA00023125"/>
    </source>
</evidence>
<dbReference type="SUPFAM" id="SSF46785">
    <property type="entry name" value="Winged helix' DNA-binding domain"/>
    <property type="match status" value="1"/>
</dbReference>
<gene>
    <name evidence="6" type="ORF">LNL84_03570</name>
</gene>
<dbReference type="InterPro" id="IPR000847">
    <property type="entry name" value="LysR_HTH_N"/>
</dbReference>
<protein>
    <submittedName>
        <fullName evidence="6">LysR family transcriptional regulator</fullName>
    </submittedName>
</protein>
<dbReference type="Pfam" id="PF03466">
    <property type="entry name" value="LysR_substrate"/>
    <property type="match status" value="1"/>
</dbReference>
<dbReference type="PANTHER" id="PTHR30126">
    <property type="entry name" value="HTH-TYPE TRANSCRIPTIONAL REGULATOR"/>
    <property type="match status" value="1"/>
</dbReference>